<name>A0ACB0YMV9_MELEN</name>
<sequence length="97" mass="10594">MCHVSMCLSHVSLTDFFMSLSCLSHFSIMSLSVSHHCLSHVSVCLYVSLMSQSYLCVSLSSLSCLCVSLSCLSHCLFHVSVSLSGLSNVMSLTVYHH</sequence>
<comment type="caution">
    <text evidence="1">The sequence shown here is derived from an EMBL/GenBank/DDBJ whole genome shotgun (WGS) entry which is preliminary data.</text>
</comment>
<accession>A0ACB0YMV9</accession>
<keyword evidence="2" id="KW-1185">Reference proteome</keyword>
<proteinExistence type="predicted"/>
<gene>
    <name evidence="1" type="ORF">MENTE1834_LOCUS14329</name>
</gene>
<dbReference type="EMBL" id="CAVMJV010000015">
    <property type="protein sequence ID" value="CAK5054153.1"/>
    <property type="molecule type" value="Genomic_DNA"/>
</dbReference>
<organism evidence="1 2">
    <name type="scientific">Meloidogyne enterolobii</name>
    <name type="common">Root-knot nematode worm</name>
    <name type="synonym">Meloidogyne mayaguensis</name>
    <dbReference type="NCBI Taxonomy" id="390850"/>
    <lineage>
        <taxon>Eukaryota</taxon>
        <taxon>Metazoa</taxon>
        <taxon>Ecdysozoa</taxon>
        <taxon>Nematoda</taxon>
        <taxon>Chromadorea</taxon>
        <taxon>Rhabditida</taxon>
        <taxon>Tylenchina</taxon>
        <taxon>Tylenchomorpha</taxon>
        <taxon>Tylenchoidea</taxon>
        <taxon>Meloidogynidae</taxon>
        <taxon>Meloidogyninae</taxon>
        <taxon>Meloidogyne</taxon>
    </lineage>
</organism>
<dbReference type="Proteomes" id="UP001497535">
    <property type="component" value="Unassembled WGS sequence"/>
</dbReference>
<protein>
    <submittedName>
        <fullName evidence="1">Uncharacterized protein</fullName>
    </submittedName>
</protein>
<evidence type="ECO:0000313" key="2">
    <source>
        <dbReference type="Proteomes" id="UP001497535"/>
    </source>
</evidence>
<evidence type="ECO:0000313" key="1">
    <source>
        <dbReference type="EMBL" id="CAK5054153.1"/>
    </source>
</evidence>
<reference evidence="1" key="1">
    <citation type="submission" date="2023-11" db="EMBL/GenBank/DDBJ databases">
        <authorList>
            <person name="Poullet M."/>
        </authorList>
    </citation>
    <scope>NUCLEOTIDE SEQUENCE</scope>
    <source>
        <strain evidence="1">E1834</strain>
    </source>
</reference>